<dbReference type="Proteomes" id="UP000193346">
    <property type="component" value="Unassembled WGS sequence"/>
</dbReference>
<feature type="region of interest" description="Disordered" evidence="2">
    <location>
        <begin position="94"/>
        <end position="145"/>
    </location>
</feature>
<proteinExistence type="predicted"/>
<evidence type="ECO:0000313" key="5">
    <source>
        <dbReference type="Proteomes" id="UP000193346"/>
    </source>
</evidence>
<dbReference type="EMBL" id="MTAC01000005">
    <property type="protein sequence ID" value="OSI36095.1"/>
    <property type="molecule type" value="Genomic_DNA"/>
</dbReference>
<comment type="caution">
    <text evidence="4">The sequence shown here is derived from an EMBL/GenBank/DDBJ whole genome shotgun (WGS) entry which is preliminary data.</text>
</comment>
<feature type="compositionally biased region" description="Basic and acidic residues" evidence="2">
    <location>
        <begin position="99"/>
        <end position="123"/>
    </location>
</feature>
<keyword evidence="3" id="KW-0812">Transmembrane</keyword>
<evidence type="ECO:0000256" key="3">
    <source>
        <dbReference type="SAM" id="Phobius"/>
    </source>
</evidence>
<organism evidence="4 5">
    <name type="scientific">Neisseria dumasiana</name>
    <dbReference type="NCBI Taxonomy" id="1931275"/>
    <lineage>
        <taxon>Bacteria</taxon>
        <taxon>Pseudomonadati</taxon>
        <taxon>Pseudomonadota</taxon>
        <taxon>Betaproteobacteria</taxon>
        <taxon>Neisseriales</taxon>
        <taxon>Neisseriaceae</taxon>
        <taxon>Neisseria</taxon>
    </lineage>
</organism>
<evidence type="ECO:0000256" key="1">
    <source>
        <dbReference type="SAM" id="Coils"/>
    </source>
</evidence>
<sequence>MQTAAIKKLVKGLFKWLPEIVFVLVLGAVVGLTYHVGFQTAYAEQQAVIEKMKTDAAKKEAEAAKAHAEQLEKIQAQAVEMNRLKEDIETRTVTMTNETNRRKAENKKAIEDAITQDRNENRAADGGGLGTHSLRQYRKSLGYDG</sequence>
<name>A0ABX3WMW6_9NEIS</name>
<feature type="transmembrane region" description="Helical" evidence="3">
    <location>
        <begin position="20"/>
        <end position="43"/>
    </location>
</feature>
<gene>
    <name evidence="4" type="ORF">BV913_02750</name>
</gene>
<keyword evidence="5" id="KW-1185">Reference proteome</keyword>
<dbReference type="RefSeq" id="WP_085417939.1">
    <property type="nucleotide sequence ID" value="NZ_CP091509.1"/>
</dbReference>
<keyword evidence="3" id="KW-1133">Transmembrane helix</keyword>
<reference evidence="4 5" key="1">
    <citation type="submission" date="2017-01" db="EMBL/GenBank/DDBJ databases">
        <authorList>
            <person name="Wolfgang W.J."/>
            <person name="Cole J."/>
            <person name="Wroblewski D."/>
            <person name="Mcginnis J."/>
            <person name="Musser K.A."/>
        </authorList>
    </citation>
    <scope>NUCLEOTIDE SEQUENCE [LARGE SCALE GENOMIC DNA]</scope>
    <source>
        <strain evidence="4 5">93087</strain>
    </source>
</reference>
<accession>A0ABX3WMW6</accession>
<evidence type="ECO:0000313" key="4">
    <source>
        <dbReference type="EMBL" id="OSI36095.1"/>
    </source>
</evidence>
<keyword evidence="3" id="KW-0472">Membrane</keyword>
<evidence type="ECO:0000256" key="2">
    <source>
        <dbReference type="SAM" id="MobiDB-lite"/>
    </source>
</evidence>
<keyword evidence="1" id="KW-0175">Coiled coil</keyword>
<feature type="coiled-coil region" evidence="1">
    <location>
        <begin position="42"/>
        <end position="91"/>
    </location>
</feature>
<protein>
    <submittedName>
        <fullName evidence="4">Uncharacterized protein</fullName>
    </submittedName>
</protein>